<comment type="caution">
    <text evidence="1">The sequence shown here is derived from an EMBL/GenBank/DDBJ whole genome shotgun (WGS) entry which is preliminary data.</text>
</comment>
<dbReference type="SUPFAM" id="SSF56672">
    <property type="entry name" value="DNA/RNA polymerases"/>
    <property type="match status" value="1"/>
</dbReference>
<dbReference type="Proteomes" id="UP000068243">
    <property type="component" value="Unassembled WGS sequence"/>
</dbReference>
<protein>
    <recommendedName>
        <fullName evidence="3">Reverse transcriptase/retrotransposon-derived protein RNase H-like domain-containing protein</fullName>
    </recommendedName>
</protein>
<evidence type="ECO:0008006" key="3">
    <source>
        <dbReference type="Google" id="ProtNLM"/>
    </source>
</evidence>
<gene>
    <name evidence="1" type="ORF">ABL_03866</name>
</gene>
<dbReference type="PANTHER" id="PTHR33064:SF37">
    <property type="entry name" value="RIBONUCLEASE H"/>
    <property type="match status" value="1"/>
</dbReference>
<sequence>MIFLHFHYFPRLAWAKLTLNPKKTHFFTSSIGILGHERAKGGLRPSADKITAIRNWPTPTDEEQLSRFLYALPFLRIYIPGRADLTKILRAAVQCEGKGQAKKKTGYVWGPQQKEAFQRVKYWITRTGLAGGDPAKQYHLATDASNTGAMKSDSFVCHITPGENIHVFLLYYTPIPLIIKLLVIWMTVSES</sequence>
<dbReference type="OMA" id="KYWITRT"/>
<dbReference type="PANTHER" id="PTHR33064">
    <property type="entry name" value="POL PROTEIN"/>
    <property type="match status" value="1"/>
</dbReference>
<evidence type="ECO:0000313" key="2">
    <source>
        <dbReference type="Proteomes" id="UP000068243"/>
    </source>
</evidence>
<dbReference type="InterPro" id="IPR043128">
    <property type="entry name" value="Rev_trsase/Diguanyl_cyclase"/>
</dbReference>
<dbReference type="InterPro" id="IPR051320">
    <property type="entry name" value="Viral_Replic_Matur_Polypro"/>
</dbReference>
<dbReference type="AlphaFoldDB" id="A0A100IGM6"/>
<accession>A0A100IGM6</accession>
<evidence type="ECO:0000313" key="1">
    <source>
        <dbReference type="EMBL" id="GAQ40884.1"/>
    </source>
</evidence>
<dbReference type="Gene3D" id="3.30.70.270">
    <property type="match status" value="1"/>
</dbReference>
<proteinExistence type="predicted"/>
<reference evidence="2" key="1">
    <citation type="journal article" date="2016" name="Genome Announc.">
        <title>Draft genome sequence of Aspergillus niger strain An76.</title>
        <authorList>
            <person name="Gong W."/>
            <person name="Cheng Z."/>
            <person name="Zhang H."/>
            <person name="Liu L."/>
            <person name="Gao P."/>
            <person name="Wang L."/>
        </authorList>
    </citation>
    <scope>NUCLEOTIDE SEQUENCE [LARGE SCALE GENOMIC DNA]</scope>
    <source>
        <strain evidence="2">An76</strain>
    </source>
</reference>
<organism evidence="1 2">
    <name type="scientific">Aspergillus niger</name>
    <dbReference type="NCBI Taxonomy" id="5061"/>
    <lineage>
        <taxon>Eukaryota</taxon>
        <taxon>Fungi</taxon>
        <taxon>Dikarya</taxon>
        <taxon>Ascomycota</taxon>
        <taxon>Pezizomycotina</taxon>
        <taxon>Eurotiomycetes</taxon>
        <taxon>Eurotiomycetidae</taxon>
        <taxon>Eurotiales</taxon>
        <taxon>Aspergillaceae</taxon>
        <taxon>Aspergillus</taxon>
        <taxon>Aspergillus subgen. Circumdati</taxon>
    </lineage>
</organism>
<name>A0A100IGM6_ASPNG</name>
<dbReference type="OrthoDB" id="4236307at2759"/>
<dbReference type="EMBL" id="BCMY01000005">
    <property type="protein sequence ID" value="GAQ40884.1"/>
    <property type="molecule type" value="Genomic_DNA"/>
</dbReference>
<dbReference type="InterPro" id="IPR043502">
    <property type="entry name" value="DNA/RNA_pol_sf"/>
</dbReference>